<dbReference type="GO" id="GO:0008270">
    <property type="term" value="F:zinc ion binding"/>
    <property type="evidence" value="ECO:0007669"/>
    <property type="project" value="UniProtKB-KW"/>
</dbReference>
<evidence type="ECO:0000256" key="5">
    <source>
        <dbReference type="SAM" id="MobiDB-lite"/>
    </source>
</evidence>
<dbReference type="GO" id="GO:0006351">
    <property type="term" value="P:DNA-templated transcription"/>
    <property type="evidence" value="ECO:0007669"/>
    <property type="project" value="InterPro"/>
</dbReference>
<accession>A0A642VCV0</accession>
<keyword evidence="3" id="KW-0862">Zinc</keyword>
<evidence type="ECO:0000313" key="8">
    <source>
        <dbReference type="Proteomes" id="UP000761534"/>
    </source>
</evidence>
<feature type="compositionally biased region" description="Basic and acidic residues" evidence="5">
    <location>
        <begin position="55"/>
        <end position="72"/>
    </location>
</feature>
<evidence type="ECO:0000256" key="3">
    <source>
        <dbReference type="ARBA" id="ARBA00022833"/>
    </source>
</evidence>
<evidence type="ECO:0000256" key="4">
    <source>
        <dbReference type="ARBA" id="ARBA00023242"/>
    </source>
</evidence>
<dbReference type="InterPro" id="IPR036575">
    <property type="entry name" value="TFIIS_cen_dom_sf"/>
</dbReference>
<evidence type="ECO:0000256" key="1">
    <source>
        <dbReference type="ARBA" id="ARBA00022723"/>
    </source>
</evidence>
<dbReference type="AlphaFoldDB" id="A0A642VCV0"/>
<name>A0A642VCV0_9ASCO</name>
<keyword evidence="1" id="KW-0479">Metal-binding</keyword>
<gene>
    <name evidence="7" type="ORF">TRICI_000963</name>
</gene>
<feature type="region of interest" description="Disordered" evidence="5">
    <location>
        <begin position="1"/>
        <end position="72"/>
    </location>
</feature>
<dbReference type="PANTHER" id="PTHR11477">
    <property type="entry name" value="TRANSCRIPTION FACTOR S-II ZINC FINGER DOMAIN-CONTAINING PROTEIN"/>
    <property type="match status" value="1"/>
</dbReference>
<dbReference type="VEuPathDB" id="FungiDB:TRICI_000963"/>
<feature type="compositionally biased region" description="Low complexity" evidence="5">
    <location>
        <begin position="22"/>
        <end position="33"/>
    </location>
</feature>
<dbReference type="GO" id="GO:0005634">
    <property type="term" value="C:nucleus"/>
    <property type="evidence" value="ECO:0007669"/>
    <property type="project" value="TreeGrafter"/>
</dbReference>
<feature type="compositionally biased region" description="Basic and acidic residues" evidence="5">
    <location>
        <begin position="39"/>
        <end position="48"/>
    </location>
</feature>
<dbReference type="Gene3D" id="1.10.472.30">
    <property type="entry name" value="Transcription elongation factor S-II, central domain"/>
    <property type="match status" value="1"/>
</dbReference>
<reference evidence="7" key="1">
    <citation type="journal article" date="2019" name="G3 (Bethesda)">
        <title>Genome Assemblies of Two Rare Opportunistic Yeast Pathogens: Diutina rugosa (syn. Candida rugosa) and Trichomonascus ciferrii (syn. Candida ciferrii).</title>
        <authorList>
            <person name="Mixao V."/>
            <person name="Saus E."/>
            <person name="Hansen A.P."/>
            <person name="Lass-Florl C."/>
            <person name="Gabaldon T."/>
        </authorList>
    </citation>
    <scope>NUCLEOTIDE SEQUENCE</scope>
    <source>
        <strain evidence="7">CBS 4856</strain>
    </source>
</reference>
<feature type="domain" description="TFIIS central" evidence="6">
    <location>
        <begin position="47"/>
        <end position="165"/>
    </location>
</feature>
<dbReference type="InterPro" id="IPR003618">
    <property type="entry name" value="TFIIS_cen_dom"/>
</dbReference>
<evidence type="ECO:0000313" key="7">
    <source>
        <dbReference type="EMBL" id="KAA8916844.1"/>
    </source>
</evidence>
<keyword evidence="4" id="KW-0539">Nucleus</keyword>
<proteinExistence type="predicted"/>
<protein>
    <recommendedName>
        <fullName evidence="6">TFIIS central domain-containing protein</fullName>
    </recommendedName>
</protein>
<comment type="caution">
    <text evidence="7">The sequence shown here is derived from an EMBL/GenBank/DDBJ whole genome shotgun (WGS) entry which is preliminary data.</text>
</comment>
<keyword evidence="2" id="KW-0863">Zinc-finger</keyword>
<sequence>MPKVQGRKPSFATAATKRRKSSASSRKGSASSASGGGDMSRDQIEKTRSTIRTSICDRLRPPSEDEGKENKYSPETVAEIIENTVFLNHSGTVNEDYKTCIRRIMISLKDTKTGFRHQLLTGELSASDFATLPVNELKSKERRNSDEQLKREAIRMSTIQEVLPHDITQLQDGRVSEKWGMGISQAKVDDDEAVYE</sequence>
<dbReference type="EMBL" id="SWFS01000078">
    <property type="protein sequence ID" value="KAA8916844.1"/>
    <property type="molecule type" value="Genomic_DNA"/>
</dbReference>
<evidence type="ECO:0000256" key="2">
    <source>
        <dbReference type="ARBA" id="ARBA00022771"/>
    </source>
</evidence>
<dbReference type="PANTHER" id="PTHR11477:SF0">
    <property type="entry name" value="IP08861P-RELATED"/>
    <property type="match status" value="1"/>
</dbReference>
<dbReference type="SMART" id="SM00510">
    <property type="entry name" value="TFS2M"/>
    <property type="match status" value="1"/>
</dbReference>
<dbReference type="SUPFAM" id="SSF46942">
    <property type="entry name" value="Elongation factor TFIIS domain 2"/>
    <property type="match status" value="1"/>
</dbReference>
<dbReference type="Proteomes" id="UP000761534">
    <property type="component" value="Unassembled WGS sequence"/>
</dbReference>
<keyword evidence="8" id="KW-1185">Reference proteome</keyword>
<evidence type="ECO:0000259" key="6">
    <source>
        <dbReference type="PROSITE" id="PS51321"/>
    </source>
</evidence>
<dbReference type="PROSITE" id="PS51321">
    <property type="entry name" value="TFIIS_CENTRAL"/>
    <property type="match status" value="1"/>
</dbReference>
<organism evidence="7 8">
    <name type="scientific">Trichomonascus ciferrii</name>
    <dbReference type="NCBI Taxonomy" id="44093"/>
    <lineage>
        <taxon>Eukaryota</taxon>
        <taxon>Fungi</taxon>
        <taxon>Dikarya</taxon>
        <taxon>Ascomycota</taxon>
        <taxon>Saccharomycotina</taxon>
        <taxon>Dipodascomycetes</taxon>
        <taxon>Dipodascales</taxon>
        <taxon>Trichomonascaceae</taxon>
        <taxon>Trichomonascus</taxon>
        <taxon>Trichomonascus ciferrii complex</taxon>
    </lineage>
</organism>
<dbReference type="Pfam" id="PF07500">
    <property type="entry name" value="TFIIS_M"/>
    <property type="match status" value="1"/>
</dbReference>
<dbReference type="OrthoDB" id="44867at2759"/>